<evidence type="ECO:0000313" key="3">
    <source>
        <dbReference type="RefSeq" id="XP_017314775.1"/>
    </source>
</evidence>
<organism evidence="2 3">
    <name type="scientific">Ictalurus punctatus</name>
    <name type="common">Channel catfish</name>
    <name type="synonym">Silurus punctatus</name>
    <dbReference type="NCBI Taxonomy" id="7998"/>
    <lineage>
        <taxon>Eukaryota</taxon>
        <taxon>Metazoa</taxon>
        <taxon>Chordata</taxon>
        <taxon>Craniata</taxon>
        <taxon>Vertebrata</taxon>
        <taxon>Euteleostomi</taxon>
        <taxon>Actinopterygii</taxon>
        <taxon>Neopterygii</taxon>
        <taxon>Teleostei</taxon>
        <taxon>Ostariophysi</taxon>
        <taxon>Siluriformes</taxon>
        <taxon>Ictaluridae</taxon>
        <taxon>Ictalurus</taxon>
    </lineage>
</organism>
<proteinExistence type="predicted"/>
<reference evidence="3" key="2">
    <citation type="submission" date="2025-08" db="UniProtKB">
        <authorList>
            <consortium name="RefSeq"/>
        </authorList>
    </citation>
    <scope>IDENTIFICATION</scope>
    <source>
        <tissue evidence="3">Blood</tissue>
    </source>
</reference>
<feature type="transmembrane region" description="Helical" evidence="1">
    <location>
        <begin position="160"/>
        <end position="183"/>
    </location>
</feature>
<accession>A0A2D0QBL0</accession>
<dbReference type="OrthoDB" id="8446971at2759"/>
<dbReference type="Proteomes" id="UP000221080">
    <property type="component" value="Chromosome 27"/>
</dbReference>
<evidence type="ECO:0000256" key="1">
    <source>
        <dbReference type="SAM" id="Phobius"/>
    </source>
</evidence>
<keyword evidence="1" id="KW-0812">Transmembrane</keyword>
<dbReference type="RefSeq" id="XP_017314775.1">
    <property type="nucleotide sequence ID" value="XM_017459286.3"/>
</dbReference>
<sequence>MLSGSNALAFYVMVLGNVLGAQTKFIERLQKRLHLREVYSVEECDVVIAFVPVVSRAGTDIQSALQKLETLFLPASQPVVLVVFHHTFDVNYVAPDSKLSVKKDGVFAVDILFHEDDGLLNGLHNDKMLKSTTDYLISKGASPDIQTDPAKTSRRAQLRLIVVPVLVGCVVAGVVSAITWIFIVCF</sequence>
<gene>
    <name evidence="3" type="primary">LOC108259636</name>
</gene>
<feature type="transmembrane region" description="Helical" evidence="1">
    <location>
        <begin position="6"/>
        <end position="26"/>
    </location>
</feature>
<evidence type="ECO:0000313" key="2">
    <source>
        <dbReference type="Proteomes" id="UP000221080"/>
    </source>
</evidence>
<reference evidence="2" key="1">
    <citation type="journal article" date="2016" name="Nat. Commun.">
        <title>The channel catfish genome sequence provides insights into the evolution of scale formation in teleosts.</title>
        <authorList>
            <person name="Liu Z."/>
            <person name="Liu S."/>
            <person name="Yao J."/>
            <person name="Bao L."/>
            <person name="Zhang J."/>
            <person name="Li Y."/>
            <person name="Jiang C."/>
            <person name="Sun L."/>
            <person name="Wang R."/>
            <person name="Zhang Y."/>
            <person name="Zhou T."/>
            <person name="Zeng Q."/>
            <person name="Fu Q."/>
            <person name="Gao S."/>
            <person name="Li N."/>
            <person name="Koren S."/>
            <person name="Jiang Y."/>
            <person name="Zimin A."/>
            <person name="Xu P."/>
            <person name="Phillippy A.M."/>
            <person name="Geng X."/>
            <person name="Song L."/>
            <person name="Sun F."/>
            <person name="Li C."/>
            <person name="Wang X."/>
            <person name="Chen A."/>
            <person name="Jin Y."/>
            <person name="Yuan Z."/>
            <person name="Yang Y."/>
            <person name="Tan S."/>
            <person name="Peatman E."/>
            <person name="Lu J."/>
            <person name="Qin Z."/>
            <person name="Dunham R."/>
            <person name="Li Z."/>
            <person name="Sonstegard T."/>
            <person name="Feng J."/>
            <person name="Danzmann R.G."/>
            <person name="Schroeder S."/>
            <person name="Scheffler B."/>
            <person name="Duke M.V."/>
            <person name="Ballard L."/>
            <person name="Kucuktas H."/>
            <person name="Kaltenboeck L."/>
            <person name="Liu H."/>
            <person name="Armbruster J."/>
            <person name="Xie Y."/>
            <person name="Kirby M.L."/>
            <person name="Tian Y."/>
            <person name="Flanagan M.E."/>
            <person name="Mu W."/>
            <person name="Waldbieser G.C."/>
        </authorList>
    </citation>
    <scope>NUCLEOTIDE SEQUENCE [LARGE SCALE GENOMIC DNA]</scope>
    <source>
        <strain evidence="2">SDA103</strain>
    </source>
</reference>
<dbReference type="AlphaFoldDB" id="A0A2D0QBL0"/>
<keyword evidence="1" id="KW-0472">Membrane</keyword>
<dbReference type="PANTHER" id="PTHR34488">
    <property type="entry name" value="SI:CH211-245H14.1-RELATED"/>
    <property type="match status" value="1"/>
</dbReference>
<dbReference type="PANTHER" id="PTHR34488:SF1">
    <property type="entry name" value="SI:CH211-245H14.1-RELATED"/>
    <property type="match status" value="1"/>
</dbReference>
<dbReference type="GeneID" id="108259636"/>
<name>A0A2D0QBL0_ICTPU</name>
<dbReference type="KEGG" id="ipu:108259636"/>
<keyword evidence="1" id="KW-1133">Transmembrane helix</keyword>
<keyword evidence="2" id="KW-1185">Reference proteome</keyword>
<protein>
    <submittedName>
        <fullName evidence="3">Uncharacterized protein LOC108259636 isoform X1</fullName>
    </submittedName>
</protein>